<evidence type="ECO:0000256" key="4">
    <source>
        <dbReference type="ARBA" id="ARBA00023125"/>
    </source>
</evidence>
<evidence type="ECO:0000256" key="6">
    <source>
        <dbReference type="ARBA" id="ARBA00023242"/>
    </source>
</evidence>
<feature type="domain" description="Zn(2)-C6 fungal-type" evidence="8">
    <location>
        <begin position="125"/>
        <end position="153"/>
    </location>
</feature>
<feature type="compositionally biased region" description="Polar residues" evidence="7">
    <location>
        <begin position="387"/>
        <end position="408"/>
    </location>
</feature>
<evidence type="ECO:0000256" key="5">
    <source>
        <dbReference type="ARBA" id="ARBA00023163"/>
    </source>
</evidence>
<dbReference type="CDD" id="cd00067">
    <property type="entry name" value="GAL4"/>
    <property type="match status" value="1"/>
</dbReference>
<dbReference type="Gene3D" id="4.10.240.10">
    <property type="entry name" value="Zn(2)-C6 fungal-type DNA-binding domain"/>
    <property type="match status" value="1"/>
</dbReference>
<dbReference type="InterPro" id="IPR021858">
    <property type="entry name" value="Fun_TF"/>
</dbReference>
<keyword evidence="10" id="KW-1185">Reference proteome</keyword>
<organism evidence="9 10">
    <name type="scientific">Cercophora scortea</name>
    <dbReference type="NCBI Taxonomy" id="314031"/>
    <lineage>
        <taxon>Eukaryota</taxon>
        <taxon>Fungi</taxon>
        <taxon>Dikarya</taxon>
        <taxon>Ascomycota</taxon>
        <taxon>Pezizomycotina</taxon>
        <taxon>Sordariomycetes</taxon>
        <taxon>Sordariomycetidae</taxon>
        <taxon>Sordariales</taxon>
        <taxon>Lasiosphaeriaceae</taxon>
        <taxon>Cercophora</taxon>
    </lineage>
</organism>
<keyword evidence="1" id="KW-0479">Metal-binding</keyword>
<keyword evidence="4" id="KW-0238">DNA-binding</keyword>
<evidence type="ECO:0000256" key="1">
    <source>
        <dbReference type="ARBA" id="ARBA00022723"/>
    </source>
</evidence>
<dbReference type="GO" id="GO:0000981">
    <property type="term" value="F:DNA-binding transcription factor activity, RNA polymerase II-specific"/>
    <property type="evidence" value="ECO:0007669"/>
    <property type="project" value="InterPro"/>
</dbReference>
<evidence type="ECO:0000256" key="3">
    <source>
        <dbReference type="ARBA" id="ARBA00023015"/>
    </source>
</evidence>
<dbReference type="PROSITE" id="PS00463">
    <property type="entry name" value="ZN2_CY6_FUNGAL_1"/>
    <property type="match status" value="1"/>
</dbReference>
<keyword evidence="3" id="KW-0805">Transcription regulation</keyword>
<feature type="region of interest" description="Disordered" evidence="7">
    <location>
        <begin position="382"/>
        <end position="410"/>
    </location>
</feature>
<dbReference type="Proteomes" id="UP001286456">
    <property type="component" value="Unassembled WGS sequence"/>
</dbReference>
<evidence type="ECO:0000313" key="9">
    <source>
        <dbReference type="EMBL" id="KAK3328084.1"/>
    </source>
</evidence>
<reference evidence="9" key="1">
    <citation type="journal article" date="2023" name="Mol. Phylogenet. Evol.">
        <title>Genome-scale phylogeny and comparative genomics of the fungal order Sordariales.</title>
        <authorList>
            <person name="Hensen N."/>
            <person name="Bonometti L."/>
            <person name="Westerberg I."/>
            <person name="Brannstrom I.O."/>
            <person name="Guillou S."/>
            <person name="Cros-Aarteil S."/>
            <person name="Calhoun S."/>
            <person name="Haridas S."/>
            <person name="Kuo A."/>
            <person name="Mondo S."/>
            <person name="Pangilinan J."/>
            <person name="Riley R."/>
            <person name="LaButti K."/>
            <person name="Andreopoulos B."/>
            <person name="Lipzen A."/>
            <person name="Chen C."/>
            <person name="Yan M."/>
            <person name="Daum C."/>
            <person name="Ng V."/>
            <person name="Clum A."/>
            <person name="Steindorff A."/>
            <person name="Ohm R.A."/>
            <person name="Martin F."/>
            <person name="Silar P."/>
            <person name="Natvig D.O."/>
            <person name="Lalanne C."/>
            <person name="Gautier V."/>
            <person name="Ament-Velasquez S.L."/>
            <person name="Kruys A."/>
            <person name="Hutchinson M.I."/>
            <person name="Powell A.J."/>
            <person name="Barry K."/>
            <person name="Miller A.N."/>
            <person name="Grigoriev I.V."/>
            <person name="Debuchy R."/>
            <person name="Gladieux P."/>
            <person name="Hiltunen Thoren M."/>
            <person name="Johannesson H."/>
        </authorList>
    </citation>
    <scope>NUCLEOTIDE SEQUENCE</scope>
    <source>
        <strain evidence="9">SMH4131-1</strain>
    </source>
</reference>
<dbReference type="PANTHER" id="PTHR36206">
    <property type="entry name" value="ASPERCRYPTIN BIOSYNTHESIS CLUSTER-SPECIFIC TRANSCRIPTION REGULATOR ATNN-RELATED"/>
    <property type="match status" value="1"/>
</dbReference>
<sequence>MIYIPGGPALTLDRWLAVRRLRPRIPCRNRYLIFRINPGDLRMARVIPAKKTNERYFIRSNHGRIAAVKNYLPEGVKYLASHAYGDSCSKLPHFSSNKIIIHHQSNKTMARSTSTPSSTKRTRTGCVTCRIRRVKCDETKPECTRCVQGKRTCDGYVPDGASAGKPLTRRELAVVVRKLASVGPVARVLAGPQTPDKVSCFDFFRLRTAPAAGAFFPTEFWSTRILQVAHAESAVWNAALALGALHRRWELQVAADAAGGRYHGDDGCMYARFSAQASVFYGAAMAEARAITDPATLLVLSLALAAVSNLSGGWADSRVHINAGQRLLDTLRRRVGRRRKRYEEIDGITAAFVRLDLQAMTLSDSTAPYPFSVEGGGLSDCAETVDSPGQWSSNTPSTAHSSNPSSVPETPLENLGHAVGVLLDLLRDILMLAARGGELPSEELATRERVIQDELVAWENDMREYMATTRIPNTSDETYQTSLLSLKLYHTATCLMVKARPATGPDSRWDECLAHFERIVAISAALLRLTRAGPAHNLLSLEPGIIIPLYLTATSCRHAVVRRRAIALLRTTKRQEGVWTSYGGAAVAEARMKVEEEGLALPFASPSVGPEFLAGETEAWGDDIVAEDWRYWLGGDEKWRAKSSWEASPRIPERQHVLDTSVKVDTGAGVADVVMILFDPAEGAGIYTREVKVDIGTYQALDGTQYTSRSIPVLEKGRLFAEYPGQERNLVNPGFIGDDGR</sequence>
<dbReference type="GO" id="GO:0003677">
    <property type="term" value="F:DNA binding"/>
    <property type="evidence" value="ECO:0007669"/>
    <property type="project" value="UniProtKB-KW"/>
</dbReference>
<dbReference type="Pfam" id="PF00172">
    <property type="entry name" value="Zn_clus"/>
    <property type="match status" value="1"/>
</dbReference>
<comment type="caution">
    <text evidence="9">The sequence shown here is derived from an EMBL/GenBank/DDBJ whole genome shotgun (WGS) entry which is preliminary data.</text>
</comment>
<dbReference type="InterPro" id="IPR001138">
    <property type="entry name" value="Zn2Cys6_DnaBD"/>
</dbReference>
<name>A0AAE0MEG2_9PEZI</name>
<protein>
    <recommendedName>
        <fullName evidence="8">Zn(2)-C6 fungal-type domain-containing protein</fullName>
    </recommendedName>
</protein>
<dbReference type="PROSITE" id="PS50048">
    <property type="entry name" value="ZN2_CY6_FUNGAL_2"/>
    <property type="match status" value="1"/>
</dbReference>
<dbReference type="AlphaFoldDB" id="A0AAE0MEG2"/>
<dbReference type="SMART" id="SM00066">
    <property type="entry name" value="GAL4"/>
    <property type="match status" value="1"/>
</dbReference>
<dbReference type="GO" id="GO:0008270">
    <property type="term" value="F:zinc ion binding"/>
    <property type="evidence" value="ECO:0007669"/>
    <property type="project" value="InterPro"/>
</dbReference>
<proteinExistence type="predicted"/>
<dbReference type="InterPro" id="IPR036864">
    <property type="entry name" value="Zn2-C6_fun-type_DNA-bd_sf"/>
</dbReference>
<keyword evidence="5" id="KW-0804">Transcription</keyword>
<dbReference type="InterPro" id="IPR052360">
    <property type="entry name" value="Transcr_Regulatory_Proteins"/>
</dbReference>
<evidence type="ECO:0000259" key="8">
    <source>
        <dbReference type="PROSITE" id="PS50048"/>
    </source>
</evidence>
<accession>A0AAE0MEG2</accession>
<dbReference type="CDD" id="cd12148">
    <property type="entry name" value="fungal_TF_MHR"/>
    <property type="match status" value="1"/>
</dbReference>
<evidence type="ECO:0000313" key="10">
    <source>
        <dbReference type="Proteomes" id="UP001286456"/>
    </source>
</evidence>
<dbReference type="EMBL" id="JAUEPO010000003">
    <property type="protein sequence ID" value="KAK3328084.1"/>
    <property type="molecule type" value="Genomic_DNA"/>
</dbReference>
<evidence type="ECO:0000256" key="2">
    <source>
        <dbReference type="ARBA" id="ARBA00022833"/>
    </source>
</evidence>
<dbReference type="SUPFAM" id="SSF57701">
    <property type="entry name" value="Zn2/Cys6 DNA-binding domain"/>
    <property type="match status" value="1"/>
</dbReference>
<evidence type="ECO:0000256" key="7">
    <source>
        <dbReference type="SAM" id="MobiDB-lite"/>
    </source>
</evidence>
<keyword evidence="2" id="KW-0862">Zinc</keyword>
<dbReference type="Pfam" id="PF11951">
    <property type="entry name" value="Fungal_trans_2"/>
    <property type="match status" value="1"/>
</dbReference>
<gene>
    <name evidence="9" type="ORF">B0T19DRAFT_423655</name>
</gene>
<reference evidence="9" key="2">
    <citation type="submission" date="2023-06" db="EMBL/GenBank/DDBJ databases">
        <authorList>
            <consortium name="Lawrence Berkeley National Laboratory"/>
            <person name="Haridas S."/>
            <person name="Hensen N."/>
            <person name="Bonometti L."/>
            <person name="Westerberg I."/>
            <person name="Brannstrom I.O."/>
            <person name="Guillou S."/>
            <person name="Cros-Aarteil S."/>
            <person name="Calhoun S."/>
            <person name="Kuo A."/>
            <person name="Mondo S."/>
            <person name="Pangilinan J."/>
            <person name="Riley R."/>
            <person name="Labutti K."/>
            <person name="Andreopoulos B."/>
            <person name="Lipzen A."/>
            <person name="Chen C."/>
            <person name="Yanf M."/>
            <person name="Daum C."/>
            <person name="Ng V."/>
            <person name="Clum A."/>
            <person name="Steindorff A."/>
            <person name="Ohm R."/>
            <person name="Martin F."/>
            <person name="Silar P."/>
            <person name="Natvig D."/>
            <person name="Lalanne C."/>
            <person name="Gautier V."/>
            <person name="Ament-Velasquez S.L."/>
            <person name="Kruys A."/>
            <person name="Hutchinson M.I."/>
            <person name="Powell A.J."/>
            <person name="Barry K."/>
            <person name="Miller A.N."/>
            <person name="Grigoriev I.V."/>
            <person name="Debuchy R."/>
            <person name="Gladieux P."/>
            <person name="Thoren M.H."/>
            <person name="Johannesson H."/>
        </authorList>
    </citation>
    <scope>NUCLEOTIDE SEQUENCE</scope>
    <source>
        <strain evidence="9">SMH4131-1</strain>
    </source>
</reference>
<dbReference type="PANTHER" id="PTHR36206:SF12">
    <property type="entry name" value="ASPERCRYPTIN BIOSYNTHESIS CLUSTER-SPECIFIC TRANSCRIPTION REGULATOR ATNN-RELATED"/>
    <property type="match status" value="1"/>
</dbReference>
<keyword evidence="6" id="KW-0539">Nucleus</keyword>